<dbReference type="EMBL" id="JAHUTI010022512">
    <property type="protein sequence ID" value="MED6239943.1"/>
    <property type="molecule type" value="Genomic_DNA"/>
</dbReference>
<organism evidence="1 2">
    <name type="scientific">Ataeniobius toweri</name>
    <dbReference type="NCBI Taxonomy" id="208326"/>
    <lineage>
        <taxon>Eukaryota</taxon>
        <taxon>Metazoa</taxon>
        <taxon>Chordata</taxon>
        <taxon>Craniata</taxon>
        <taxon>Vertebrata</taxon>
        <taxon>Euteleostomi</taxon>
        <taxon>Actinopterygii</taxon>
        <taxon>Neopterygii</taxon>
        <taxon>Teleostei</taxon>
        <taxon>Neoteleostei</taxon>
        <taxon>Acanthomorphata</taxon>
        <taxon>Ovalentaria</taxon>
        <taxon>Atherinomorphae</taxon>
        <taxon>Cyprinodontiformes</taxon>
        <taxon>Goodeidae</taxon>
        <taxon>Ataeniobius</taxon>
    </lineage>
</organism>
<evidence type="ECO:0000313" key="2">
    <source>
        <dbReference type="Proteomes" id="UP001345963"/>
    </source>
</evidence>
<name>A0ABU7APG0_9TELE</name>
<proteinExistence type="predicted"/>
<accession>A0ABU7APG0</accession>
<evidence type="ECO:0000313" key="1">
    <source>
        <dbReference type="EMBL" id="MED6239943.1"/>
    </source>
</evidence>
<sequence length="77" mass="8281">MPRFGHPNRGISVTCSPSNASTTFLNSSLSITNLSSSSRETSVLNTQTPNPSPPLAVRLRQHIGDLPIPELFPIILV</sequence>
<dbReference type="Proteomes" id="UP001345963">
    <property type="component" value="Unassembled WGS sequence"/>
</dbReference>
<reference evidence="1 2" key="1">
    <citation type="submission" date="2021-07" db="EMBL/GenBank/DDBJ databases">
        <authorList>
            <person name="Palmer J.M."/>
        </authorList>
    </citation>
    <scope>NUCLEOTIDE SEQUENCE [LARGE SCALE GENOMIC DNA]</scope>
    <source>
        <strain evidence="1 2">AT_MEX2019</strain>
        <tissue evidence="1">Muscle</tissue>
    </source>
</reference>
<gene>
    <name evidence="1" type="ORF">ATANTOWER_013522</name>
</gene>
<protein>
    <submittedName>
        <fullName evidence="1">Uncharacterized protein</fullName>
    </submittedName>
</protein>
<keyword evidence="2" id="KW-1185">Reference proteome</keyword>
<comment type="caution">
    <text evidence="1">The sequence shown here is derived from an EMBL/GenBank/DDBJ whole genome shotgun (WGS) entry which is preliminary data.</text>
</comment>